<proteinExistence type="predicted"/>
<protein>
    <recommendedName>
        <fullName evidence="5">GlcNAc-PI de-N-acetylase</fullName>
    </recommendedName>
</protein>
<keyword evidence="1" id="KW-0862">Zinc</keyword>
<gene>
    <name evidence="3" type="ORF">GCM10025868_29200</name>
</gene>
<dbReference type="Gene3D" id="3.40.50.10320">
    <property type="entry name" value="LmbE-like"/>
    <property type="match status" value="1"/>
</dbReference>
<evidence type="ECO:0000313" key="4">
    <source>
        <dbReference type="Proteomes" id="UP001157017"/>
    </source>
</evidence>
<dbReference type="InterPro" id="IPR003737">
    <property type="entry name" value="GlcNAc_PI_deacetylase-related"/>
</dbReference>
<sequence>MVTFDHRDRTTPESAWSAWEPLRRAPSLHLAPTHLLVVAAHPDDETLGAGGLLAAAADAGVPADVVVATAGEASHPSLPPPIPSGSRPGARPRCGPPSRGSRPAPPCTCSGCRTAGCPVAPTT</sequence>
<reference evidence="4" key="1">
    <citation type="journal article" date="2019" name="Int. J. Syst. Evol. Microbiol.">
        <title>The Global Catalogue of Microorganisms (GCM) 10K type strain sequencing project: providing services to taxonomists for standard genome sequencing and annotation.</title>
        <authorList>
            <consortium name="The Broad Institute Genomics Platform"/>
            <consortium name="The Broad Institute Genome Sequencing Center for Infectious Disease"/>
            <person name="Wu L."/>
            <person name="Ma J."/>
        </authorList>
    </citation>
    <scope>NUCLEOTIDE SEQUENCE [LARGE SCALE GENOMIC DNA]</scope>
    <source>
        <strain evidence="4">NBRC 108730</strain>
    </source>
</reference>
<dbReference type="SUPFAM" id="SSF102588">
    <property type="entry name" value="LmbE-like"/>
    <property type="match status" value="1"/>
</dbReference>
<name>A0ABQ6JLL3_9ACTN</name>
<evidence type="ECO:0000256" key="1">
    <source>
        <dbReference type="ARBA" id="ARBA00022833"/>
    </source>
</evidence>
<dbReference type="InterPro" id="IPR024078">
    <property type="entry name" value="LmbE-like_dom_sf"/>
</dbReference>
<evidence type="ECO:0008006" key="5">
    <source>
        <dbReference type="Google" id="ProtNLM"/>
    </source>
</evidence>
<evidence type="ECO:0000256" key="2">
    <source>
        <dbReference type="SAM" id="MobiDB-lite"/>
    </source>
</evidence>
<accession>A0ABQ6JLL3</accession>
<organism evidence="3 4">
    <name type="scientific">Angustibacter aerolatus</name>
    <dbReference type="NCBI Taxonomy" id="1162965"/>
    <lineage>
        <taxon>Bacteria</taxon>
        <taxon>Bacillati</taxon>
        <taxon>Actinomycetota</taxon>
        <taxon>Actinomycetes</taxon>
        <taxon>Kineosporiales</taxon>
        <taxon>Kineosporiaceae</taxon>
    </lineage>
</organism>
<dbReference type="EMBL" id="BSUZ01000001">
    <property type="protein sequence ID" value="GMA87670.1"/>
    <property type="molecule type" value="Genomic_DNA"/>
</dbReference>
<feature type="compositionally biased region" description="Low complexity" evidence="2">
    <location>
        <begin position="84"/>
        <end position="102"/>
    </location>
</feature>
<dbReference type="Pfam" id="PF02585">
    <property type="entry name" value="PIG-L"/>
    <property type="match status" value="1"/>
</dbReference>
<feature type="region of interest" description="Disordered" evidence="2">
    <location>
        <begin position="71"/>
        <end position="108"/>
    </location>
</feature>
<keyword evidence="4" id="KW-1185">Reference proteome</keyword>
<evidence type="ECO:0000313" key="3">
    <source>
        <dbReference type="EMBL" id="GMA87670.1"/>
    </source>
</evidence>
<comment type="caution">
    <text evidence="3">The sequence shown here is derived from an EMBL/GenBank/DDBJ whole genome shotgun (WGS) entry which is preliminary data.</text>
</comment>
<dbReference type="Proteomes" id="UP001157017">
    <property type="component" value="Unassembled WGS sequence"/>
</dbReference>